<keyword evidence="2" id="KW-0717">Septation</keyword>
<keyword evidence="6" id="KW-1185">Reference proteome</keyword>
<keyword evidence="3" id="KW-0131">Cell cycle</keyword>
<dbReference type="PANTHER" id="PTHR38429">
    <property type="entry name" value="SEPTATION PROTEIN SPOVG-RELATED"/>
    <property type="match status" value="1"/>
</dbReference>
<dbReference type="GO" id="GO:0030435">
    <property type="term" value="P:sporulation resulting in formation of a cellular spore"/>
    <property type="evidence" value="ECO:0007669"/>
    <property type="project" value="InterPro"/>
</dbReference>
<accession>A0A923EDX8</accession>
<reference evidence="5 6" key="1">
    <citation type="submission" date="2020-04" db="EMBL/GenBank/DDBJ databases">
        <title>Genomic insights into acetone-butanol-ethanol (ABE) fermentation by sequencing solventogenic clostridia strains.</title>
        <authorList>
            <person name="Brown S."/>
        </authorList>
    </citation>
    <scope>NUCLEOTIDE SEQUENCE [LARGE SCALE GENOMIC DNA]</scope>
    <source>
        <strain evidence="5 6">DJ011</strain>
    </source>
</reference>
<dbReference type="SUPFAM" id="SSF160537">
    <property type="entry name" value="SpoVG-like"/>
    <property type="match status" value="1"/>
</dbReference>
<sequence length="164" mass="17904">MSRSEKGEIFTMSNEKTTAPQETEQAALPLKLDVTARLIEPKGNLVGFASLKLNDCFVIDDFKILQNDKGIFVGMPSKPDKTSKTGYRDTSRPITKEFRAELTEAVTAAYHAELEKLQTRAAAIASPEKQSIPKQLAEGSKQAAQENAARPAPVKTGKAKNAER</sequence>
<dbReference type="EMBL" id="JAAZWO010000031">
    <property type="protein sequence ID" value="MBC2399569.1"/>
    <property type="molecule type" value="Genomic_DNA"/>
</dbReference>
<gene>
    <name evidence="5" type="ORF">HGG79_17585</name>
</gene>
<dbReference type="InterPro" id="IPR007170">
    <property type="entry name" value="SpoVG"/>
</dbReference>
<dbReference type="PANTHER" id="PTHR38429:SF1">
    <property type="entry name" value="SEPTATION PROTEIN SPOVG-RELATED"/>
    <property type="match status" value="1"/>
</dbReference>
<name>A0A923EDX8_CLOTT</name>
<evidence type="ECO:0000256" key="1">
    <source>
        <dbReference type="ARBA" id="ARBA00022618"/>
    </source>
</evidence>
<dbReference type="GO" id="GO:0000917">
    <property type="term" value="P:division septum assembly"/>
    <property type="evidence" value="ECO:0007669"/>
    <property type="project" value="UniProtKB-KW"/>
</dbReference>
<dbReference type="Proteomes" id="UP000563151">
    <property type="component" value="Unassembled WGS sequence"/>
</dbReference>
<comment type="caution">
    <text evidence="5">The sequence shown here is derived from an EMBL/GenBank/DDBJ whole genome shotgun (WGS) entry which is preliminary data.</text>
</comment>
<proteinExistence type="predicted"/>
<dbReference type="Pfam" id="PF04026">
    <property type="entry name" value="SpoVG"/>
    <property type="match status" value="1"/>
</dbReference>
<evidence type="ECO:0000256" key="4">
    <source>
        <dbReference type="SAM" id="MobiDB-lite"/>
    </source>
</evidence>
<keyword evidence="1" id="KW-0132">Cell division</keyword>
<feature type="region of interest" description="Disordered" evidence="4">
    <location>
        <begin position="124"/>
        <end position="164"/>
    </location>
</feature>
<dbReference type="AlphaFoldDB" id="A0A923EDX8"/>
<evidence type="ECO:0000256" key="3">
    <source>
        <dbReference type="ARBA" id="ARBA00023306"/>
    </source>
</evidence>
<dbReference type="Gene3D" id="3.30.1120.40">
    <property type="entry name" value="Stage V sporulation protein G"/>
    <property type="match status" value="1"/>
</dbReference>
<feature type="compositionally biased region" description="Polar residues" evidence="4">
    <location>
        <begin position="11"/>
        <end position="21"/>
    </location>
</feature>
<evidence type="ECO:0000256" key="2">
    <source>
        <dbReference type="ARBA" id="ARBA00023210"/>
    </source>
</evidence>
<evidence type="ECO:0000313" key="5">
    <source>
        <dbReference type="EMBL" id="MBC2399569.1"/>
    </source>
</evidence>
<organism evidence="5 6">
    <name type="scientific">Clostridium tetanomorphum</name>
    <dbReference type="NCBI Taxonomy" id="1553"/>
    <lineage>
        <taxon>Bacteria</taxon>
        <taxon>Bacillati</taxon>
        <taxon>Bacillota</taxon>
        <taxon>Clostridia</taxon>
        <taxon>Eubacteriales</taxon>
        <taxon>Clostridiaceae</taxon>
        <taxon>Clostridium</taxon>
    </lineage>
</organism>
<protein>
    <submittedName>
        <fullName evidence="5">SpoVG family protein</fullName>
    </submittedName>
</protein>
<dbReference type="InterPro" id="IPR036751">
    <property type="entry name" value="SpoVG_sf"/>
</dbReference>
<feature type="region of interest" description="Disordered" evidence="4">
    <location>
        <begin position="1"/>
        <end position="21"/>
    </location>
</feature>
<evidence type="ECO:0000313" key="6">
    <source>
        <dbReference type="Proteomes" id="UP000563151"/>
    </source>
</evidence>